<dbReference type="EMBL" id="JAENHL010000007">
    <property type="protein sequence ID" value="MBK1867545.1"/>
    <property type="molecule type" value="Genomic_DNA"/>
</dbReference>
<evidence type="ECO:0000313" key="1">
    <source>
        <dbReference type="EMBL" id="MBK1867545.1"/>
    </source>
</evidence>
<evidence type="ECO:0000313" key="2">
    <source>
        <dbReference type="Proteomes" id="UP000616151"/>
    </source>
</evidence>
<protein>
    <submittedName>
        <fullName evidence="1">Uncharacterized protein</fullName>
    </submittedName>
</protein>
<gene>
    <name evidence="1" type="ORF">JHL16_14400</name>
</gene>
<name>A0ACC5R4G4_9HYPH</name>
<proteinExistence type="predicted"/>
<dbReference type="Proteomes" id="UP000616151">
    <property type="component" value="Unassembled WGS sequence"/>
</dbReference>
<comment type="caution">
    <text evidence="1">The sequence shown here is derived from an EMBL/GenBank/DDBJ whole genome shotgun (WGS) entry which is preliminary data.</text>
</comment>
<accession>A0ACC5R4G4</accession>
<reference evidence="1" key="1">
    <citation type="submission" date="2021-01" db="EMBL/GenBank/DDBJ databases">
        <authorList>
            <person name="Sun Q."/>
        </authorList>
    </citation>
    <scope>NUCLEOTIDE SEQUENCE</scope>
    <source>
        <strain evidence="1">YIM B02566</strain>
    </source>
</reference>
<keyword evidence="2" id="KW-1185">Reference proteome</keyword>
<sequence>MSGISSNEIRQLVRDALRELLPAVKTKPATGSTLLSRLRAALGEPKPAPVDVRIDGAGDLNAFARDLLQAQEDVKVGILSGKIQFSLAARNGVTASAAAPAATRSPHQISKGVVTEVMVTEIGKSHDRLIVGKGVVVTPLARDRAREVKLEIVRERS</sequence>
<organism evidence="1 2">
    <name type="scientific">Taklimakanibacter albus</name>
    <dbReference type="NCBI Taxonomy" id="2800327"/>
    <lineage>
        <taxon>Bacteria</taxon>
        <taxon>Pseudomonadati</taxon>
        <taxon>Pseudomonadota</taxon>
        <taxon>Alphaproteobacteria</taxon>
        <taxon>Hyphomicrobiales</taxon>
        <taxon>Aestuariivirgaceae</taxon>
        <taxon>Taklimakanibacter</taxon>
    </lineage>
</organism>